<dbReference type="FunFam" id="3.20.20.70:FF:000016">
    <property type="entry name" value="Triosephosphate isomerase"/>
    <property type="match status" value="1"/>
</dbReference>
<dbReference type="CDD" id="cd00311">
    <property type="entry name" value="TIM"/>
    <property type="match status" value="1"/>
</dbReference>
<dbReference type="RefSeq" id="WP_126075082.1">
    <property type="nucleotide sequence ID" value="NZ_CP051166.1"/>
</dbReference>
<comment type="function">
    <text evidence="8">Involved in the gluconeogenesis. Catalyzes stereospecifically the conversion of dihydroxyacetone phosphate (DHAP) to D-glyceraldehyde-3-phosphate (G3P).</text>
</comment>
<evidence type="ECO:0000256" key="6">
    <source>
        <dbReference type="ARBA" id="ARBA00023152"/>
    </source>
</evidence>
<evidence type="ECO:0000256" key="3">
    <source>
        <dbReference type="ARBA" id="ARBA00007422"/>
    </source>
</evidence>
<sequence>MRRKLVVGNWKMNGNRAANASLLAGIVAGIGAANAANAANASCAVCAPAPYLAQCQETLAGGAVAWGAQDVSAQPGGAFTGEVSAAMLADFSCAYVIVGHSERRAYHGESSELVAKKAVAALDAGMTPIVCVGETLAEREAGQTGAVVSGQLGAVLDLVGERVAQIVVAYEPVWAIGTGKTATPAMAQEVHAQLRAQLMAKNAVAAETVQILYGGSMKPDNALELMAQPDIDGGLIGGAALKASDFLAILHAAN</sequence>
<feature type="active site" description="Electrophile" evidence="8">
    <location>
        <position position="100"/>
    </location>
</feature>
<evidence type="ECO:0000313" key="11">
    <source>
        <dbReference type="EMBL" id="RSZ57874.1"/>
    </source>
</evidence>
<name>A0A430HK24_9BURK</name>
<dbReference type="PROSITE" id="PS00171">
    <property type="entry name" value="TIM_1"/>
    <property type="match status" value="1"/>
</dbReference>
<protein>
    <recommendedName>
        <fullName evidence="8 9">Triosephosphate isomerase</fullName>
        <shortName evidence="8">TIM</shortName>
        <shortName evidence="8">TPI</shortName>
        <ecNumber evidence="8 9">5.3.1.1</ecNumber>
    </recommendedName>
    <alternativeName>
        <fullName evidence="8">Triose-phosphate isomerase</fullName>
    </alternativeName>
</protein>
<dbReference type="GO" id="GO:0006094">
    <property type="term" value="P:gluconeogenesis"/>
    <property type="evidence" value="ECO:0007669"/>
    <property type="project" value="UniProtKB-UniRule"/>
</dbReference>
<feature type="binding site" evidence="8">
    <location>
        <position position="177"/>
    </location>
    <ligand>
        <name>substrate</name>
    </ligand>
</feature>
<dbReference type="PANTHER" id="PTHR21139:SF42">
    <property type="entry name" value="TRIOSEPHOSPHATE ISOMERASE"/>
    <property type="match status" value="1"/>
</dbReference>
<gene>
    <name evidence="8" type="primary">tpiA</name>
    <name evidence="11" type="ORF">EJB06_16235</name>
</gene>
<comment type="subcellular location">
    <subcellularLocation>
        <location evidence="8 9">Cytoplasm</location>
    </subcellularLocation>
</comment>
<feature type="signal peptide" evidence="10">
    <location>
        <begin position="1"/>
        <end position="35"/>
    </location>
</feature>
<comment type="pathway">
    <text evidence="2">Carbohydrate metabolism; erythritol degradation.</text>
</comment>
<evidence type="ECO:0000256" key="8">
    <source>
        <dbReference type="HAMAP-Rule" id="MF_00147"/>
    </source>
</evidence>
<dbReference type="InterPro" id="IPR020861">
    <property type="entry name" value="Triosephosphate_isomerase_AS"/>
</dbReference>
<dbReference type="PANTHER" id="PTHR21139">
    <property type="entry name" value="TRIOSEPHOSPHATE ISOMERASE"/>
    <property type="match status" value="1"/>
</dbReference>
<comment type="pathway">
    <text evidence="8 9">Carbohydrate biosynthesis; gluconeogenesis.</text>
</comment>
<feature type="binding site" evidence="8">
    <location>
        <begin position="9"/>
        <end position="11"/>
    </location>
    <ligand>
        <name>substrate</name>
    </ligand>
</feature>
<dbReference type="InterPro" id="IPR000652">
    <property type="entry name" value="Triosephosphate_isomerase"/>
</dbReference>
<dbReference type="Gene3D" id="3.20.20.70">
    <property type="entry name" value="Aldolase class I"/>
    <property type="match status" value="1"/>
</dbReference>
<evidence type="ECO:0000313" key="12">
    <source>
        <dbReference type="Proteomes" id="UP000278085"/>
    </source>
</evidence>
<dbReference type="PROSITE" id="PS51440">
    <property type="entry name" value="TIM_2"/>
    <property type="match status" value="1"/>
</dbReference>
<keyword evidence="5 8" id="KW-0963">Cytoplasm</keyword>
<evidence type="ECO:0000256" key="7">
    <source>
        <dbReference type="ARBA" id="ARBA00023235"/>
    </source>
</evidence>
<proteinExistence type="inferred from homology"/>
<dbReference type="NCBIfam" id="TIGR00419">
    <property type="entry name" value="tim"/>
    <property type="match status" value="1"/>
</dbReference>
<dbReference type="OrthoDB" id="9809429at2"/>
<evidence type="ECO:0000256" key="4">
    <source>
        <dbReference type="ARBA" id="ARBA00022432"/>
    </source>
</evidence>
<dbReference type="Pfam" id="PF00121">
    <property type="entry name" value="TIM"/>
    <property type="match status" value="1"/>
</dbReference>
<dbReference type="GO" id="GO:0005829">
    <property type="term" value="C:cytosol"/>
    <property type="evidence" value="ECO:0007669"/>
    <property type="project" value="TreeGrafter"/>
</dbReference>
<keyword evidence="12" id="KW-1185">Reference proteome</keyword>
<dbReference type="UniPathway" id="UPA00138"/>
<comment type="catalytic activity">
    <reaction evidence="8 9">
        <text>D-glyceraldehyde 3-phosphate = dihydroxyacetone phosphate</text>
        <dbReference type="Rhea" id="RHEA:18585"/>
        <dbReference type="ChEBI" id="CHEBI:57642"/>
        <dbReference type="ChEBI" id="CHEBI:59776"/>
        <dbReference type="EC" id="5.3.1.1"/>
    </reaction>
</comment>
<evidence type="ECO:0000256" key="9">
    <source>
        <dbReference type="RuleBase" id="RU363013"/>
    </source>
</evidence>
<dbReference type="EMBL" id="RXLQ01000008">
    <property type="protein sequence ID" value="RSZ57874.1"/>
    <property type="molecule type" value="Genomic_DNA"/>
</dbReference>
<comment type="pathway">
    <text evidence="1 8 9">Carbohydrate degradation; glycolysis; D-glyceraldehyde 3-phosphate from glycerone phosphate: step 1/1.</text>
</comment>
<keyword evidence="4 8" id="KW-0312">Gluconeogenesis</keyword>
<evidence type="ECO:0000256" key="5">
    <source>
        <dbReference type="ARBA" id="ARBA00022490"/>
    </source>
</evidence>
<feature type="binding site" evidence="8">
    <location>
        <begin position="237"/>
        <end position="238"/>
    </location>
    <ligand>
        <name>substrate</name>
    </ligand>
</feature>
<dbReference type="Proteomes" id="UP000278085">
    <property type="component" value="Unassembled WGS sequence"/>
</dbReference>
<dbReference type="GO" id="GO:0006096">
    <property type="term" value="P:glycolytic process"/>
    <property type="evidence" value="ECO:0007669"/>
    <property type="project" value="UniProtKB-UniRule"/>
</dbReference>
<comment type="subunit">
    <text evidence="8 9">Homodimer.</text>
</comment>
<dbReference type="GO" id="GO:0046166">
    <property type="term" value="P:glyceraldehyde-3-phosphate biosynthetic process"/>
    <property type="evidence" value="ECO:0007669"/>
    <property type="project" value="TreeGrafter"/>
</dbReference>
<evidence type="ECO:0000256" key="10">
    <source>
        <dbReference type="SAM" id="SignalP"/>
    </source>
</evidence>
<reference evidence="11 12" key="1">
    <citation type="submission" date="2018-12" db="EMBL/GenBank/DDBJ databases">
        <authorList>
            <person name="Yang E."/>
        </authorList>
    </citation>
    <scope>NUCLEOTIDE SEQUENCE [LARGE SCALE GENOMIC DNA]</scope>
    <source>
        <strain evidence="11 12">SOD</strain>
    </source>
</reference>
<comment type="similarity">
    <text evidence="3 8 9">Belongs to the triosephosphate isomerase family.</text>
</comment>
<dbReference type="InterPro" id="IPR013785">
    <property type="entry name" value="Aldolase_TIM"/>
</dbReference>
<accession>A0A430HK24</accession>
<dbReference type="AlphaFoldDB" id="A0A430HK24"/>
<feature type="active site" description="Proton acceptor" evidence="8">
    <location>
        <position position="171"/>
    </location>
</feature>
<dbReference type="SUPFAM" id="SSF51351">
    <property type="entry name" value="Triosephosphate isomerase (TIM)"/>
    <property type="match status" value="1"/>
</dbReference>
<keyword evidence="7 8" id="KW-0413">Isomerase</keyword>
<dbReference type="UniPathway" id="UPA00109">
    <property type="reaction ID" value="UER00189"/>
</dbReference>
<evidence type="ECO:0000256" key="1">
    <source>
        <dbReference type="ARBA" id="ARBA00004680"/>
    </source>
</evidence>
<feature type="binding site" evidence="8">
    <location>
        <position position="216"/>
    </location>
    <ligand>
        <name>substrate</name>
    </ligand>
</feature>
<comment type="caution">
    <text evidence="11">The sequence shown here is derived from an EMBL/GenBank/DDBJ whole genome shotgun (WGS) entry which is preliminary data.</text>
</comment>
<feature type="chain" id="PRO_5019080065" description="Triosephosphate isomerase" evidence="10">
    <location>
        <begin position="36"/>
        <end position="254"/>
    </location>
</feature>
<keyword evidence="6 8" id="KW-0324">Glycolysis</keyword>
<dbReference type="InterPro" id="IPR022896">
    <property type="entry name" value="TrioseP_Isoase_bac/euk"/>
</dbReference>
<dbReference type="GO" id="GO:0004807">
    <property type="term" value="F:triose-phosphate isomerase activity"/>
    <property type="evidence" value="ECO:0007669"/>
    <property type="project" value="UniProtKB-UniRule"/>
</dbReference>
<dbReference type="GO" id="GO:0019563">
    <property type="term" value="P:glycerol catabolic process"/>
    <property type="evidence" value="ECO:0007669"/>
    <property type="project" value="TreeGrafter"/>
</dbReference>
<organism evidence="11 12">
    <name type="scientific">Massilia atriviolacea</name>
    <dbReference type="NCBI Taxonomy" id="2495579"/>
    <lineage>
        <taxon>Bacteria</taxon>
        <taxon>Pseudomonadati</taxon>
        <taxon>Pseudomonadota</taxon>
        <taxon>Betaproteobacteria</taxon>
        <taxon>Burkholderiales</taxon>
        <taxon>Oxalobacteraceae</taxon>
        <taxon>Telluria group</taxon>
        <taxon>Massilia</taxon>
    </lineage>
</organism>
<dbReference type="InterPro" id="IPR035990">
    <property type="entry name" value="TIM_sf"/>
</dbReference>
<keyword evidence="10" id="KW-0732">Signal</keyword>
<dbReference type="HAMAP" id="MF_00147_B">
    <property type="entry name" value="TIM_B"/>
    <property type="match status" value="1"/>
</dbReference>
<dbReference type="EC" id="5.3.1.1" evidence="8 9"/>
<evidence type="ECO:0000256" key="2">
    <source>
        <dbReference type="ARBA" id="ARBA00004939"/>
    </source>
</evidence>